<proteinExistence type="predicted"/>
<protein>
    <submittedName>
        <fullName evidence="1">Uncharacterized protein</fullName>
    </submittedName>
</protein>
<name>A0A0C2Z9V0_9AGAM</name>
<dbReference type="AlphaFoldDB" id="A0A0C2Z9V0"/>
<evidence type="ECO:0000313" key="1">
    <source>
        <dbReference type="EMBL" id="KIM58643.1"/>
    </source>
</evidence>
<sequence>VILLVFDSFQTAFNTFGIARDYCHCPSYDPDLFLLISDLSDTKVGSKGCKDCYRPSGDRAPPWPWVNMSIWCLMSWKLTGSNQKSNEELTHLVKEVIQAPDFKIADLAKFHALTELRRLGDEGTRVAGVSGAFSHDGWKEATPEISIPIREQWKEDCGHSFAIPGLMYRSLVSVIQIAFSEPISQWFHFIHPLKQHHSPPPSHGDKINVCSPPMLHDDIQSLASPPLAHDTRLIFTLGWPCHMA</sequence>
<reference evidence="2" key="2">
    <citation type="submission" date="2015-01" db="EMBL/GenBank/DDBJ databases">
        <title>Evolutionary Origins and Diversification of the Mycorrhizal Mutualists.</title>
        <authorList>
            <consortium name="DOE Joint Genome Institute"/>
            <consortium name="Mycorrhizal Genomics Consortium"/>
            <person name="Kohler A."/>
            <person name="Kuo A."/>
            <person name="Nagy L.G."/>
            <person name="Floudas D."/>
            <person name="Copeland A."/>
            <person name="Barry K.W."/>
            <person name="Cichocki N."/>
            <person name="Veneault-Fourrey C."/>
            <person name="LaButti K."/>
            <person name="Lindquist E.A."/>
            <person name="Lipzen A."/>
            <person name="Lundell T."/>
            <person name="Morin E."/>
            <person name="Murat C."/>
            <person name="Riley R."/>
            <person name="Ohm R."/>
            <person name="Sun H."/>
            <person name="Tunlid A."/>
            <person name="Henrissat B."/>
            <person name="Grigoriev I.V."/>
            <person name="Hibbett D.S."/>
            <person name="Martin F."/>
        </authorList>
    </citation>
    <scope>NUCLEOTIDE SEQUENCE [LARGE SCALE GENOMIC DNA]</scope>
    <source>
        <strain evidence="2">Foug A</strain>
    </source>
</reference>
<dbReference type="OrthoDB" id="3208495at2759"/>
<organism evidence="1 2">
    <name type="scientific">Scleroderma citrinum Foug A</name>
    <dbReference type="NCBI Taxonomy" id="1036808"/>
    <lineage>
        <taxon>Eukaryota</taxon>
        <taxon>Fungi</taxon>
        <taxon>Dikarya</taxon>
        <taxon>Basidiomycota</taxon>
        <taxon>Agaricomycotina</taxon>
        <taxon>Agaricomycetes</taxon>
        <taxon>Agaricomycetidae</taxon>
        <taxon>Boletales</taxon>
        <taxon>Sclerodermatineae</taxon>
        <taxon>Sclerodermataceae</taxon>
        <taxon>Scleroderma</taxon>
    </lineage>
</organism>
<dbReference type="EMBL" id="KN822083">
    <property type="protein sequence ID" value="KIM58643.1"/>
    <property type="molecule type" value="Genomic_DNA"/>
</dbReference>
<reference evidence="1 2" key="1">
    <citation type="submission" date="2014-04" db="EMBL/GenBank/DDBJ databases">
        <authorList>
            <consortium name="DOE Joint Genome Institute"/>
            <person name="Kuo A."/>
            <person name="Kohler A."/>
            <person name="Nagy L.G."/>
            <person name="Floudas D."/>
            <person name="Copeland A."/>
            <person name="Barry K.W."/>
            <person name="Cichocki N."/>
            <person name="Veneault-Fourrey C."/>
            <person name="LaButti K."/>
            <person name="Lindquist E.A."/>
            <person name="Lipzen A."/>
            <person name="Lundell T."/>
            <person name="Morin E."/>
            <person name="Murat C."/>
            <person name="Sun H."/>
            <person name="Tunlid A."/>
            <person name="Henrissat B."/>
            <person name="Grigoriev I.V."/>
            <person name="Hibbett D.S."/>
            <person name="Martin F."/>
            <person name="Nordberg H.P."/>
            <person name="Cantor M.N."/>
            <person name="Hua S.X."/>
        </authorList>
    </citation>
    <scope>NUCLEOTIDE SEQUENCE [LARGE SCALE GENOMIC DNA]</scope>
    <source>
        <strain evidence="1 2">Foug A</strain>
    </source>
</reference>
<keyword evidence="2" id="KW-1185">Reference proteome</keyword>
<dbReference type="InParanoid" id="A0A0C2Z9V0"/>
<dbReference type="HOGENOM" id="CLU_042836_0_0_1"/>
<dbReference type="Proteomes" id="UP000053989">
    <property type="component" value="Unassembled WGS sequence"/>
</dbReference>
<feature type="non-terminal residue" evidence="1">
    <location>
        <position position="1"/>
    </location>
</feature>
<dbReference type="STRING" id="1036808.A0A0C2Z9V0"/>
<accession>A0A0C2Z9V0</accession>
<gene>
    <name evidence="1" type="ORF">SCLCIDRAFT_127778</name>
</gene>
<evidence type="ECO:0000313" key="2">
    <source>
        <dbReference type="Proteomes" id="UP000053989"/>
    </source>
</evidence>